<dbReference type="PANTHER" id="PTHR11559">
    <property type="entry name" value="CARBOXYLESTERASE"/>
    <property type="match status" value="1"/>
</dbReference>
<dbReference type="EMBL" id="KZ678519">
    <property type="protein sequence ID" value="PSR80824.1"/>
    <property type="molecule type" value="Genomic_DNA"/>
</dbReference>
<dbReference type="InterPro" id="IPR002018">
    <property type="entry name" value="CarbesteraseB"/>
</dbReference>
<dbReference type="Pfam" id="PF00135">
    <property type="entry name" value="COesterase"/>
    <property type="match status" value="1"/>
</dbReference>
<dbReference type="AlphaFoldDB" id="A0A2T3A0Z8"/>
<dbReference type="GO" id="GO:0016787">
    <property type="term" value="F:hydrolase activity"/>
    <property type="evidence" value="ECO:0007669"/>
    <property type="project" value="UniProtKB-KW"/>
</dbReference>
<evidence type="ECO:0000259" key="4">
    <source>
        <dbReference type="Pfam" id="PF00135"/>
    </source>
</evidence>
<feature type="domain" description="Carboxylesterase type B" evidence="4">
    <location>
        <begin position="26"/>
        <end position="497"/>
    </location>
</feature>
<evidence type="ECO:0000313" key="5">
    <source>
        <dbReference type="EMBL" id="PSR80824.1"/>
    </source>
</evidence>
<dbReference type="Proteomes" id="UP000241462">
    <property type="component" value="Unassembled WGS sequence"/>
</dbReference>
<dbReference type="InterPro" id="IPR029058">
    <property type="entry name" value="AB_hydrolase_fold"/>
</dbReference>
<feature type="signal peptide" evidence="3">
    <location>
        <begin position="1"/>
        <end position="22"/>
    </location>
</feature>
<dbReference type="InParanoid" id="A0A2T3A0Z8"/>
<keyword evidence="3" id="KW-0732">Signal</keyword>
<evidence type="ECO:0000256" key="2">
    <source>
        <dbReference type="ARBA" id="ARBA00022801"/>
    </source>
</evidence>
<dbReference type="InterPro" id="IPR050309">
    <property type="entry name" value="Type-B_Carboxylest/Lipase"/>
</dbReference>
<keyword evidence="2 3" id="KW-0378">Hydrolase</keyword>
<name>A0A2T3A0Z8_9PEZI</name>
<dbReference type="SUPFAM" id="SSF53474">
    <property type="entry name" value="alpha/beta-Hydrolases"/>
    <property type="match status" value="1"/>
</dbReference>
<dbReference type="EC" id="3.1.1.-" evidence="3"/>
<reference evidence="5 6" key="1">
    <citation type="journal article" date="2018" name="Mycol. Prog.">
        <title>Coniella lustricola, a new species from submerged detritus.</title>
        <authorList>
            <person name="Raudabaugh D.B."/>
            <person name="Iturriaga T."/>
            <person name="Carver A."/>
            <person name="Mondo S."/>
            <person name="Pangilinan J."/>
            <person name="Lipzen A."/>
            <person name="He G."/>
            <person name="Amirebrahimi M."/>
            <person name="Grigoriev I.V."/>
            <person name="Miller A.N."/>
        </authorList>
    </citation>
    <scope>NUCLEOTIDE SEQUENCE [LARGE SCALE GENOMIC DNA]</scope>
    <source>
        <strain evidence="5 6">B22-T-1</strain>
    </source>
</reference>
<dbReference type="OrthoDB" id="408631at2759"/>
<protein>
    <recommendedName>
        <fullName evidence="3">Carboxylic ester hydrolase</fullName>
        <ecNumber evidence="3">3.1.1.-</ecNumber>
    </recommendedName>
</protein>
<dbReference type="Gene3D" id="3.40.50.1820">
    <property type="entry name" value="alpha/beta hydrolase"/>
    <property type="match status" value="1"/>
</dbReference>
<dbReference type="InterPro" id="IPR019826">
    <property type="entry name" value="Carboxylesterase_B_AS"/>
</dbReference>
<dbReference type="STRING" id="2025994.A0A2T3A0Z8"/>
<organism evidence="5 6">
    <name type="scientific">Coniella lustricola</name>
    <dbReference type="NCBI Taxonomy" id="2025994"/>
    <lineage>
        <taxon>Eukaryota</taxon>
        <taxon>Fungi</taxon>
        <taxon>Dikarya</taxon>
        <taxon>Ascomycota</taxon>
        <taxon>Pezizomycotina</taxon>
        <taxon>Sordariomycetes</taxon>
        <taxon>Sordariomycetidae</taxon>
        <taxon>Diaporthales</taxon>
        <taxon>Schizoparmaceae</taxon>
        <taxon>Coniella</taxon>
    </lineage>
</organism>
<keyword evidence="6" id="KW-1185">Reference proteome</keyword>
<proteinExistence type="inferred from homology"/>
<comment type="similarity">
    <text evidence="1 3">Belongs to the type-B carboxylesterase/lipase family.</text>
</comment>
<accession>A0A2T3A0Z8</accession>
<dbReference type="PROSITE" id="PS00122">
    <property type="entry name" value="CARBOXYLESTERASE_B_1"/>
    <property type="match status" value="1"/>
</dbReference>
<evidence type="ECO:0000256" key="1">
    <source>
        <dbReference type="ARBA" id="ARBA00005964"/>
    </source>
</evidence>
<evidence type="ECO:0000313" key="6">
    <source>
        <dbReference type="Proteomes" id="UP000241462"/>
    </source>
</evidence>
<dbReference type="FunFam" id="3.40.50.1820:FF:000299">
    <property type="entry name" value="Carboxylic ester hydrolase"/>
    <property type="match status" value="1"/>
</dbReference>
<sequence length="543" mass="58370">MARLSLPLLLVSFLATLTTVHAQTLTATLDYGTFQGAYSSTYNISYWQKIPFAAPPLGALRFRGPQPPTPLANGTVYDSTESFSECPQRAAGTGSEDCLYLGLYSRPWTAGAGAPLKPVVVNFYGGAYIEGSASFGLPPDVYPVLNVSAETDLLVVYPNYRVNAFGFLPGRQVAADVDGSDLNPGLLDQDAAIRWTKKYISHFGGDPDKITIWGQSAGAGSVVAQTIARAGLPAAQNPPLFRGALISSPFWVKTYDYDAPEAQAIYDRFSTLVGCGTGADSLACLKAADVGTLVNASLVISASHTYNTSSYTWAPVIDGRFLTMPLSEAVHKGLVNMQNGWGMYNTHEGQNFVPPGLQDVNNTGVPPFNDTLASFDGWLAGYLPGFSEADLDNVKAMYPEDGSSEAISSYNTTYIRAGLIFRDSVLACPAYWVAKTVPESSYLGEYSISPATHGSDVYWWDVLNAEQQTEPDIYKGFVGAFASYLETNDPNALKLTPANVSGVPPLSSGKEFNINSTGFTDIKLTQFVERCDFWKSVAAKIPI</sequence>
<evidence type="ECO:0000256" key="3">
    <source>
        <dbReference type="RuleBase" id="RU361235"/>
    </source>
</evidence>
<feature type="chain" id="PRO_5015367737" description="Carboxylic ester hydrolase" evidence="3">
    <location>
        <begin position="23"/>
        <end position="543"/>
    </location>
</feature>
<gene>
    <name evidence="5" type="ORF">BD289DRAFT_373435</name>
</gene>